<dbReference type="EC" id="2.7.13.3" evidence="2"/>
<dbReference type="InterPro" id="IPR013783">
    <property type="entry name" value="Ig-like_fold"/>
</dbReference>
<dbReference type="InterPro" id="IPR036097">
    <property type="entry name" value="HisK_dim/P_sf"/>
</dbReference>
<sequence>MKQLYYTIKKVILTLIFGLLLPWLSISQVDNLKFEHFIDDKGLTQNTILDLLQDSDGYVWIGTANGLYKYDGKRFTIYRNIPKEPNSVINNVINKLKFDNHDNLWIGTGRGLCKFNIKTQTFSNTHNSLSDKEITAIYNDINGTIWVGTRKSGLYHLIEPNTANEKIEHYFYQPNQLDAINDNEILSIVEDRNSSLWIGTGKGLNILYKSNESTKGFINVETVKKAVNSLLIDKKGNLWIGESGTGLLYIEQPKNIRTLKFENIKKFSLGFENNYQHLGNVNAIKEDASGKLWIGVYGYGLYCFNPDNGSSKLYAPNDMSNTSLSNSRIMSILLDKTNVLWVGTKVGGLNKCDLERKDILFFTKDVLIENSLTNASINAILEDENNLVWVGTENGFNQIKFDEEDYKSLLIKHYFFKGNEEVSELVIQQPIRSILKDSDNDYWLGGDGITHMRFNPINGQVTFKPTDINLSEVFSIVEDTLGNIWFGSFAQGLIKWKKKKNPDGKTFDFSNLTYYKPDINDKNSISDNLVSCLYKDRKNNIWVGTLQGGINLVVPGKSGEEDTFISFKNDPKNSNSLSHNSVFSIHEGKNGVYWIGTFGGGLNQMILPPSSDATPEFINYTEQDGLANNAVYGILESDDGQLWMSTDNGISCFNINTKTFKNYNKEDGLQSNNFRKNAFFKNKEGYLFFGGLKGLNIFHPDNLKENTFPATAKITGFKIKNEDVNVGQDYNGRILLEKSMPFLTKPLKLKYHENTLTFEFTALHFASPEKNRFKYKLEGFDKSWVESKGLPFAHYTNLSYGSYSFKVIASNNDGVWNETPSTIEFVITPPFWLSGWALLIYGLLLIGIIFSIKSYYQLQSKERIAVKGQKELEAVNKLKLQFFTNISHDFKTPITLILNPIEEILESKNINDSLKPKLKIIERNANSLLRLVNQLMEFRKIEVGETKLGATKTNIINFVREITFSFRALAKEKNIALSFESQLYATDVWFDWDKLEKILNNLIFNAIKFSNKEGYVIVRVSKPKDKLKIRIKENNIVSDYIKIEIEDNGIGIEESELPYVFQRFYQVNSSYESQKSGSGIGLAITKDLVDLHHGEIEVQSEIGKGSCFILKFPLGNEHLLPEELMEVSAPELLTETQMDEGFNFNENIENINSSKSKDSILVVDDNNDIRELIRNKFEQNYQIFEADNGKEALNIALKQIPDLIISDVLMPGMDGIEFCDEIKNNIRTSHIPVILLTALNSVEHRIEGLKSGADAYIPKPFKMKLLIARVENLIKSVELMRRSFLTEKEFTPEKVSLGSVDEAFLKKIMSLMEKNMSNQVYWVDELAFDMNTSRSTFFRKLKKLTGQSPNDFIRLIRLKRATQLLQENQLTIAQISYKVGFKDPNYFSKCFRKVFREAPSRYSNKPLKNIIEDKM</sequence>
<dbReference type="SUPFAM" id="SSF46689">
    <property type="entry name" value="Homeodomain-like"/>
    <property type="match status" value="1"/>
</dbReference>
<dbReference type="SMART" id="SM00448">
    <property type="entry name" value="REC"/>
    <property type="match status" value="1"/>
</dbReference>
<dbReference type="Pfam" id="PF00512">
    <property type="entry name" value="HisKA"/>
    <property type="match status" value="1"/>
</dbReference>
<dbReference type="PANTHER" id="PTHR43547">
    <property type="entry name" value="TWO-COMPONENT HISTIDINE KINASE"/>
    <property type="match status" value="1"/>
</dbReference>
<dbReference type="SUPFAM" id="SSF47384">
    <property type="entry name" value="Homodimeric domain of signal transducing histidine kinase"/>
    <property type="match status" value="1"/>
</dbReference>
<evidence type="ECO:0000256" key="1">
    <source>
        <dbReference type="ARBA" id="ARBA00000085"/>
    </source>
</evidence>
<organism evidence="16 17">
    <name type="scientific">Flavivirga rizhaonensis</name>
    <dbReference type="NCBI Taxonomy" id="2559571"/>
    <lineage>
        <taxon>Bacteria</taxon>
        <taxon>Pseudomonadati</taxon>
        <taxon>Bacteroidota</taxon>
        <taxon>Flavobacteriia</taxon>
        <taxon>Flavobacteriales</taxon>
        <taxon>Flavobacteriaceae</taxon>
        <taxon>Flavivirga</taxon>
    </lineage>
</organism>
<keyword evidence="11" id="KW-0804">Transcription</keyword>
<feature type="domain" description="Histidine kinase" evidence="14">
    <location>
        <begin position="885"/>
        <end position="1116"/>
    </location>
</feature>
<dbReference type="SMART" id="SM00387">
    <property type="entry name" value="HATPase_c"/>
    <property type="match status" value="1"/>
</dbReference>
<dbReference type="Pfam" id="PF07495">
    <property type="entry name" value="Y_Y_Y"/>
    <property type="match status" value="1"/>
</dbReference>
<dbReference type="CDD" id="cd00082">
    <property type="entry name" value="HisKA"/>
    <property type="match status" value="1"/>
</dbReference>
<evidence type="ECO:0000256" key="6">
    <source>
        <dbReference type="ARBA" id="ARBA00022777"/>
    </source>
</evidence>
<keyword evidence="10" id="KW-0238">DNA-binding</keyword>
<dbReference type="PROSITE" id="PS00041">
    <property type="entry name" value="HTH_ARAC_FAMILY_1"/>
    <property type="match status" value="1"/>
</dbReference>
<dbReference type="InterPro" id="IPR011006">
    <property type="entry name" value="CheY-like_superfamily"/>
</dbReference>
<dbReference type="InterPro" id="IPR018060">
    <property type="entry name" value="HTH_AraC"/>
</dbReference>
<dbReference type="InterPro" id="IPR003661">
    <property type="entry name" value="HisK_dim/P_dom"/>
</dbReference>
<evidence type="ECO:0000259" key="15">
    <source>
        <dbReference type="PROSITE" id="PS50110"/>
    </source>
</evidence>
<feature type="domain" description="HTH araC/xylS-type" evidence="13">
    <location>
        <begin position="1306"/>
        <end position="1405"/>
    </location>
</feature>
<dbReference type="Gene3D" id="3.40.50.2300">
    <property type="match status" value="1"/>
</dbReference>
<keyword evidence="9" id="KW-0805">Transcription regulation</keyword>
<dbReference type="PANTHER" id="PTHR43547:SF2">
    <property type="entry name" value="HYBRID SIGNAL TRANSDUCTION HISTIDINE KINASE C"/>
    <property type="match status" value="1"/>
</dbReference>
<keyword evidence="17" id="KW-1185">Reference proteome</keyword>
<evidence type="ECO:0000256" key="3">
    <source>
        <dbReference type="ARBA" id="ARBA00022553"/>
    </source>
</evidence>
<dbReference type="InterPro" id="IPR011110">
    <property type="entry name" value="Reg_prop"/>
</dbReference>
<dbReference type="FunFam" id="3.40.50.2300:FF:000138">
    <property type="entry name" value="Two-component system sensor histidine kinase/response regulator"/>
    <property type="match status" value="1"/>
</dbReference>
<reference evidence="16 17" key="1">
    <citation type="submission" date="2019-04" db="EMBL/GenBank/DDBJ databases">
        <authorList>
            <person name="Liu A."/>
        </authorList>
    </citation>
    <scope>NUCLEOTIDE SEQUENCE [LARGE SCALE GENOMIC DNA]</scope>
    <source>
        <strain evidence="16 17">RZ03</strain>
    </source>
</reference>
<dbReference type="GO" id="GO:0003700">
    <property type="term" value="F:DNA-binding transcription factor activity"/>
    <property type="evidence" value="ECO:0007669"/>
    <property type="project" value="InterPro"/>
</dbReference>
<evidence type="ECO:0000256" key="8">
    <source>
        <dbReference type="ARBA" id="ARBA00023012"/>
    </source>
</evidence>
<dbReference type="PROSITE" id="PS01124">
    <property type="entry name" value="HTH_ARAC_FAMILY_2"/>
    <property type="match status" value="1"/>
</dbReference>
<dbReference type="PRINTS" id="PR00344">
    <property type="entry name" value="BCTRLSENSOR"/>
</dbReference>
<dbReference type="GO" id="GO:0000155">
    <property type="term" value="F:phosphorelay sensor kinase activity"/>
    <property type="evidence" value="ECO:0007669"/>
    <property type="project" value="InterPro"/>
</dbReference>
<feature type="modified residue" description="4-aspartylphosphate" evidence="12">
    <location>
        <position position="1207"/>
    </location>
</feature>
<evidence type="ECO:0000256" key="5">
    <source>
        <dbReference type="ARBA" id="ARBA00022741"/>
    </source>
</evidence>
<dbReference type="GO" id="GO:0043565">
    <property type="term" value="F:sequence-specific DNA binding"/>
    <property type="evidence" value="ECO:0007669"/>
    <property type="project" value="InterPro"/>
</dbReference>
<dbReference type="InterPro" id="IPR004358">
    <property type="entry name" value="Sig_transdc_His_kin-like_C"/>
</dbReference>
<dbReference type="RefSeq" id="WP_135877133.1">
    <property type="nucleotide sequence ID" value="NZ_SRSO01000012.1"/>
</dbReference>
<keyword evidence="5" id="KW-0547">Nucleotide-binding</keyword>
<dbReference type="Gene3D" id="1.10.10.60">
    <property type="entry name" value="Homeodomain-like"/>
    <property type="match status" value="1"/>
</dbReference>
<evidence type="ECO:0000256" key="9">
    <source>
        <dbReference type="ARBA" id="ARBA00023015"/>
    </source>
</evidence>
<keyword evidence="4" id="KW-0808">Transferase</keyword>
<dbReference type="SUPFAM" id="SSF55874">
    <property type="entry name" value="ATPase domain of HSP90 chaperone/DNA topoisomerase II/histidine kinase"/>
    <property type="match status" value="1"/>
</dbReference>
<dbReference type="OrthoDB" id="358279at2"/>
<dbReference type="InterPro" id="IPR036890">
    <property type="entry name" value="HATPase_C_sf"/>
</dbReference>
<dbReference type="PROSITE" id="PS50109">
    <property type="entry name" value="HIS_KIN"/>
    <property type="match status" value="1"/>
</dbReference>
<keyword evidence="7" id="KW-0067">ATP-binding</keyword>
<dbReference type="FunFam" id="1.10.287.130:FF:000034">
    <property type="entry name" value="Two-component system sensor histidine kinase/response regulator"/>
    <property type="match status" value="1"/>
</dbReference>
<feature type="domain" description="Response regulatory" evidence="15">
    <location>
        <begin position="1159"/>
        <end position="1274"/>
    </location>
</feature>
<dbReference type="GO" id="GO:0005524">
    <property type="term" value="F:ATP binding"/>
    <property type="evidence" value="ECO:0007669"/>
    <property type="project" value="UniProtKB-KW"/>
</dbReference>
<dbReference type="Gene3D" id="2.60.40.10">
    <property type="entry name" value="Immunoglobulins"/>
    <property type="match status" value="1"/>
</dbReference>
<name>A0A4S1DWR3_9FLAO</name>
<evidence type="ECO:0000256" key="10">
    <source>
        <dbReference type="ARBA" id="ARBA00023125"/>
    </source>
</evidence>
<dbReference type="InterPro" id="IPR003594">
    <property type="entry name" value="HATPase_dom"/>
</dbReference>
<dbReference type="FunFam" id="3.30.565.10:FF:000037">
    <property type="entry name" value="Hybrid sensor histidine kinase/response regulator"/>
    <property type="match status" value="1"/>
</dbReference>
<dbReference type="Proteomes" id="UP000307602">
    <property type="component" value="Unassembled WGS sequence"/>
</dbReference>
<comment type="caution">
    <text evidence="16">The sequence shown here is derived from an EMBL/GenBank/DDBJ whole genome shotgun (WGS) entry which is preliminary data.</text>
</comment>
<dbReference type="InterPro" id="IPR018062">
    <property type="entry name" value="HTH_AraC-typ_CS"/>
</dbReference>
<accession>A0A4S1DWR3</accession>
<dbReference type="Gene3D" id="1.10.287.130">
    <property type="match status" value="1"/>
</dbReference>
<evidence type="ECO:0000259" key="13">
    <source>
        <dbReference type="PROSITE" id="PS01124"/>
    </source>
</evidence>
<dbReference type="InterPro" id="IPR001789">
    <property type="entry name" value="Sig_transdc_resp-reg_receiver"/>
</dbReference>
<dbReference type="Pfam" id="PF07494">
    <property type="entry name" value="Reg_prop"/>
    <property type="match status" value="8"/>
</dbReference>
<evidence type="ECO:0000256" key="4">
    <source>
        <dbReference type="ARBA" id="ARBA00022679"/>
    </source>
</evidence>
<keyword evidence="3 12" id="KW-0597">Phosphoprotein</keyword>
<dbReference type="Gene3D" id="3.30.565.10">
    <property type="entry name" value="Histidine kinase-like ATPase, C-terminal domain"/>
    <property type="match status" value="1"/>
</dbReference>
<dbReference type="InterPro" id="IPR009057">
    <property type="entry name" value="Homeodomain-like_sf"/>
</dbReference>
<dbReference type="Pfam" id="PF12833">
    <property type="entry name" value="HTH_18"/>
    <property type="match status" value="1"/>
</dbReference>
<protein>
    <recommendedName>
        <fullName evidence="2">histidine kinase</fullName>
        <ecNumber evidence="2">2.7.13.3</ecNumber>
    </recommendedName>
</protein>
<dbReference type="InterPro" id="IPR015943">
    <property type="entry name" value="WD40/YVTN_repeat-like_dom_sf"/>
</dbReference>
<dbReference type="SUPFAM" id="SSF52172">
    <property type="entry name" value="CheY-like"/>
    <property type="match status" value="1"/>
</dbReference>
<dbReference type="Gene3D" id="2.130.10.10">
    <property type="entry name" value="YVTN repeat-like/Quinoprotein amine dehydrogenase"/>
    <property type="match status" value="5"/>
</dbReference>
<keyword evidence="8" id="KW-0902">Two-component regulatory system</keyword>
<comment type="catalytic activity">
    <reaction evidence="1">
        <text>ATP + protein L-histidine = ADP + protein N-phospho-L-histidine.</text>
        <dbReference type="EC" id="2.7.13.3"/>
    </reaction>
</comment>
<dbReference type="SMART" id="SM00388">
    <property type="entry name" value="HisKA"/>
    <property type="match status" value="1"/>
</dbReference>
<gene>
    <name evidence="16" type="ORF">EM932_10455</name>
</gene>
<evidence type="ECO:0000313" key="17">
    <source>
        <dbReference type="Proteomes" id="UP000307602"/>
    </source>
</evidence>
<evidence type="ECO:0000256" key="12">
    <source>
        <dbReference type="PROSITE-ProRule" id="PRU00169"/>
    </source>
</evidence>
<evidence type="ECO:0000313" key="16">
    <source>
        <dbReference type="EMBL" id="TGV02586.1"/>
    </source>
</evidence>
<dbReference type="Pfam" id="PF02518">
    <property type="entry name" value="HATPase_c"/>
    <property type="match status" value="1"/>
</dbReference>
<evidence type="ECO:0000256" key="7">
    <source>
        <dbReference type="ARBA" id="ARBA00022840"/>
    </source>
</evidence>
<dbReference type="InterPro" id="IPR011123">
    <property type="entry name" value="Y_Y_Y"/>
</dbReference>
<proteinExistence type="predicted"/>
<dbReference type="Pfam" id="PF00072">
    <property type="entry name" value="Response_reg"/>
    <property type="match status" value="1"/>
</dbReference>
<evidence type="ECO:0000256" key="11">
    <source>
        <dbReference type="ARBA" id="ARBA00023163"/>
    </source>
</evidence>
<dbReference type="PROSITE" id="PS50110">
    <property type="entry name" value="RESPONSE_REGULATORY"/>
    <property type="match status" value="1"/>
</dbReference>
<evidence type="ECO:0000259" key="14">
    <source>
        <dbReference type="PROSITE" id="PS50109"/>
    </source>
</evidence>
<dbReference type="InterPro" id="IPR005467">
    <property type="entry name" value="His_kinase_dom"/>
</dbReference>
<evidence type="ECO:0000256" key="2">
    <source>
        <dbReference type="ARBA" id="ARBA00012438"/>
    </source>
</evidence>
<dbReference type="EMBL" id="SRSO01000012">
    <property type="protein sequence ID" value="TGV02586.1"/>
    <property type="molecule type" value="Genomic_DNA"/>
</dbReference>
<keyword evidence="6 16" id="KW-0418">Kinase</keyword>
<dbReference type="SUPFAM" id="SSF63829">
    <property type="entry name" value="Calcium-dependent phosphotriesterase"/>
    <property type="match status" value="4"/>
</dbReference>
<dbReference type="SMART" id="SM00342">
    <property type="entry name" value="HTH_ARAC"/>
    <property type="match status" value="1"/>
</dbReference>